<name>A0A6A2VHC3_9BIFI</name>
<organism evidence="1 2">
    <name type="scientific">Bifidobacterium apri</name>
    <dbReference type="NCBI Taxonomy" id="1769423"/>
    <lineage>
        <taxon>Bacteria</taxon>
        <taxon>Bacillati</taxon>
        <taxon>Actinomycetota</taxon>
        <taxon>Actinomycetes</taxon>
        <taxon>Bifidobacteriales</taxon>
        <taxon>Bifidobacteriaceae</taxon>
        <taxon>Bifidobacterium</taxon>
    </lineage>
</organism>
<comment type="caution">
    <text evidence="1">The sequence shown here is derived from an EMBL/GenBank/DDBJ whole genome shotgun (WGS) entry which is preliminary data.</text>
</comment>
<dbReference type="AlphaFoldDB" id="A0A6A2VHC3"/>
<dbReference type="EMBL" id="WBSO01000007">
    <property type="protein sequence ID" value="KAB8297608.1"/>
    <property type="molecule type" value="Genomic_DNA"/>
</dbReference>
<reference evidence="1 2" key="1">
    <citation type="submission" date="2019-09" db="EMBL/GenBank/DDBJ databases">
        <title>Characterization of the phylogenetic diversity of two novel species belonging to the genus Bifidobacterium: Bifidobacterium cebidarum sp. nov. and Bifidobacterium leontopitheci sp. nov.</title>
        <authorList>
            <person name="Lugli G.A."/>
            <person name="Duranti S."/>
            <person name="Milani C."/>
            <person name="Turroni F."/>
            <person name="Ventura M."/>
        </authorList>
    </citation>
    <scope>NUCLEOTIDE SEQUENCE [LARGE SCALE GENOMIC DNA]</scope>
    <source>
        <strain evidence="1 2">DSM 100238</strain>
    </source>
</reference>
<dbReference type="Proteomes" id="UP000440041">
    <property type="component" value="Unassembled WGS sequence"/>
</dbReference>
<accession>A0A6A2VHC3</accession>
<sequence length="111" mass="12736">MFNINIRVYAGRYGNLQYGNYDTKVNITKTMIAAPRNEDHSVARGGRSSLMAQFQNSCRRLARHERRTSIKEPAWVLRSLPASAGIRHVTRIGRETSHGCSHIRVCRLRRL</sequence>
<evidence type="ECO:0000313" key="2">
    <source>
        <dbReference type="Proteomes" id="UP000440041"/>
    </source>
</evidence>
<keyword evidence="2" id="KW-1185">Reference proteome</keyword>
<gene>
    <name evidence="1" type="ORF">DSM100238_1211</name>
</gene>
<proteinExistence type="predicted"/>
<protein>
    <submittedName>
        <fullName evidence="1">Uncharacterized protein</fullName>
    </submittedName>
</protein>
<evidence type="ECO:0000313" key="1">
    <source>
        <dbReference type="EMBL" id="KAB8297608.1"/>
    </source>
</evidence>
<dbReference type="RefSeq" id="WP_152355780.1">
    <property type="nucleotide sequence ID" value="NZ_JBHLXF010000007.1"/>
</dbReference>